<dbReference type="InterPro" id="IPR018062">
    <property type="entry name" value="HTH_AraC-typ_CS"/>
</dbReference>
<dbReference type="PRINTS" id="PR00032">
    <property type="entry name" value="HTHARAC"/>
</dbReference>
<dbReference type="Gene3D" id="3.30.450.20">
    <property type="entry name" value="PAS domain"/>
    <property type="match status" value="1"/>
</dbReference>
<gene>
    <name evidence="6" type="ORF">KBB96_05315</name>
</gene>
<dbReference type="AlphaFoldDB" id="A0A975J1J1"/>
<name>A0A975J1J1_9BACT</name>
<dbReference type="CDD" id="cd00130">
    <property type="entry name" value="PAS"/>
    <property type="match status" value="1"/>
</dbReference>
<dbReference type="GO" id="GO:0043565">
    <property type="term" value="F:sequence-specific DNA binding"/>
    <property type="evidence" value="ECO:0007669"/>
    <property type="project" value="InterPro"/>
</dbReference>
<reference evidence="6" key="1">
    <citation type="submission" date="2021-04" db="EMBL/GenBank/DDBJ databases">
        <title>Luteolibacter sp. 32A isolated from the skin of an Anderson's salamander (Ambystoma andersonii).</title>
        <authorList>
            <person name="Spergser J."/>
            <person name="Busse H.-J."/>
        </authorList>
    </citation>
    <scope>NUCLEOTIDE SEQUENCE</scope>
    <source>
        <strain evidence="6">32A</strain>
    </source>
</reference>
<keyword evidence="1" id="KW-0805">Transcription regulation</keyword>
<evidence type="ECO:0000259" key="5">
    <source>
        <dbReference type="PROSITE" id="PS50113"/>
    </source>
</evidence>
<protein>
    <submittedName>
        <fullName evidence="6">AraC family transcriptional regulator</fullName>
    </submittedName>
</protein>
<dbReference type="Pfam" id="PF08448">
    <property type="entry name" value="PAS_4"/>
    <property type="match status" value="1"/>
</dbReference>
<evidence type="ECO:0000256" key="2">
    <source>
        <dbReference type="ARBA" id="ARBA00023125"/>
    </source>
</evidence>
<keyword evidence="3" id="KW-0804">Transcription</keyword>
<dbReference type="PROSITE" id="PS00041">
    <property type="entry name" value="HTH_ARAC_FAMILY_1"/>
    <property type="match status" value="1"/>
</dbReference>
<dbReference type="PROSITE" id="PS01124">
    <property type="entry name" value="HTH_ARAC_FAMILY_2"/>
    <property type="match status" value="1"/>
</dbReference>
<dbReference type="InterPro" id="IPR035965">
    <property type="entry name" value="PAS-like_dom_sf"/>
</dbReference>
<feature type="domain" description="PAC" evidence="5">
    <location>
        <begin position="88"/>
        <end position="141"/>
    </location>
</feature>
<dbReference type="SUPFAM" id="SSF55785">
    <property type="entry name" value="PYP-like sensor domain (PAS domain)"/>
    <property type="match status" value="1"/>
</dbReference>
<dbReference type="InterPro" id="IPR013656">
    <property type="entry name" value="PAS_4"/>
</dbReference>
<proteinExistence type="predicted"/>
<dbReference type="NCBIfam" id="TIGR00229">
    <property type="entry name" value="sensory_box"/>
    <property type="match status" value="1"/>
</dbReference>
<evidence type="ECO:0000313" key="7">
    <source>
        <dbReference type="Proteomes" id="UP000676169"/>
    </source>
</evidence>
<keyword evidence="7" id="KW-1185">Reference proteome</keyword>
<sequence length="246" mass="27434">MSADDDFLDQLASPRFCERLFAHLPDVVFCLKDRQRRYRAANMAFAQRLGIDHPRKLLGRVADEFFAPHLAAAYREQDMQVLESGRELSDRLELVTNRDGSLGWYLATKVPLHDAKGEVIGLASISRDLGAPSEADTEYAGVARTVAFIQANLDESLRPDDLAAKAKLSPDQLDRRMRKVFQLTTAQFIRKARIGAAAELLTTTSTPVAEIALACGYGDQTAFTRQFRATVGMPPATYREHARRHV</sequence>
<dbReference type="GO" id="GO:0003700">
    <property type="term" value="F:DNA-binding transcription factor activity"/>
    <property type="evidence" value="ECO:0007669"/>
    <property type="project" value="InterPro"/>
</dbReference>
<evidence type="ECO:0000313" key="6">
    <source>
        <dbReference type="EMBL" id="QUE52311.1"/>
    </source>
</evidence>
<dbReference type="PANTHER" id="PTHR46796">
    <property type="entry name" value="HTH-TYPE TRANSCRIPTIONAL ACTIVATOR RHAS-RELATED"/>
    <property type="match status" value="1"/>
</dbReference>
<dbReference type="EMBL" id="CP073100">
    <property type="protein sequence ID" value="QUE52311.1"/>
    <property type="molecule type" value="Genomic_DNA"/>
</dbReference>
<dbReference type="SUPFAM" id="SSF46689">
    <property type="entry name" value="Homeodomain-like"/>
    <property type="match status" value="1"/>
</dbReference>
<dbReference type="InterPro" id="IPR018060">
    <property type="entry name" value="HTH_AraC"/>
</dbReference>
<dbReference type="Gene3D" id="1.10.10.60">
    <property type="entry name" value="Homeodomain-like"/>
    <property type="match status" value="1"/>
</dbReference>
<evidence type="ECO:0000259" key="4">
    <source>
        <dbReference type="PROSITE" id="PS01124"/>
    </source>
</evidence>
<dbReference type="InterPro" id="IPR050204">
    <property type="entry name" value="AraC_XylS_family_regulators"/>
</dbReference>
<dbReference type="Proteomes" id="UP000676169">
    <property type="component" value="Chromosome"/>
</dbReference>
<keyword evidence="2" id="KW-0238">DNA-binding</keyword>
<dbReference type="PANTHER" id="PTHR46796:SF13">
    <property type="entry name" value="HTH-TYPE TRANSCRIPTIONAL ACTIVATOR RHAS"/>
    <property type="match status" value="1"/>
</dbReference>
<accession>A0A975J1J1</accession>
<evidence type="ECO:0000256" key="3">
    <source>
        <dbReference type="ARBA" id="ARBA00023163"/>
    </source>
</evidence>
<dbReference type="InterPro" id="IPR009057">
    <property type="entry name" value="Homeodomain-like_sf"/>
</dbReference>
<feature type="domain" description="HTH araC/xylS-type" evidence="4">
    <location>
        <begin position="143"/>
        <end position="241"/>
    </location>
</feature>
<dbReference type="InterPro" id="IPR020449">
    <property type="entry name" value="Tscrpt_reg_AraC-type_HTH"/>
</dbReference>
<dbReference type="KEGG" id="lamb:KBB96_05315"/>
<dbReference type="InterPro" id="IPR000014">
    <property type="entry name" value="PAS"/>
</dbReference>
<dbReference type="InterPro" id="IPR000700">
    <property type="entry name" value="PAS-assoc_C"/>
</dbReference>
<organism evidence="6 7">
    <name type="scientific">Luteolibacter ambystomatis</name>
    <dbReference type="NCBI Taxonomy" id="2824561"/>
    <lineage>
        <taxon>Bacteria</taxon>
        <taxon>Pseudomonadati</taxon>
        <taxon>Verrucomicrobiota</taxon>
        <taxon>Verrucomicrobiia</taxon>
        <taxon>Verrucomicrobiales</taxon>
        <taxon>Verrucomicrobiaceae</taxon>
        <taxon>Luteolibacter</taxon>
    </lineage>
</organism>
<dbReference type="SMART" id="SM00342">
    <property type="entry name" value="HTH_ARAC"/>
    <property type="match status" value="1"/>
</dbReference>
<dbReference type="RefSeq" id="WP_211633158.1">
    <property type="nucleotide sequence ID" value="NZ_CP073100.1"/>
</dbReference>
<dbReference type="Pfam" id="PF12833">
    <property type="entry name" value="HTH_18"/>
    <property type="match status" value="1"/>
</dbReference>
<dbReference type="PROSITE" id="PS50113">
    <property type="entry name" value="PAC"/>
    <property type="match status" value="1"/>
</dbReference>
<evidence type="ECO:0000256" key="1">
    <source>
        <dbReference type="ARBA" id="ARBA00023015"/>
    </source>
</evidence>